<dbReference type="SUPFAM" id="SSF53850">
    <property type="entry name" value="Periplasmic binding protein-like II"/>
    <property type="match status" value="1"/>
</dbReference>
<evidence type="ECO:0000313" key="4">
    <source>
        <dbReference type="Proteomes" id="UP000214603"/>
    </source>
</evidence>
<dbReference type="Gene3D" id="3.40.190.150">
    <property type="entry name" value="Bordetella uptake gene, domain 1"/>
    <property type="match status" value="1"/>
</dbReference>
<reference evidence="4" key="1">
    <citation type="submission" date="2017-06" db="EMBL/GenBank/DDBJ databases">
        <title>Herbaspirillum phytohormonus sp. nov., isolated from the root nodule of Robinia pseudoacacia in lead-zinc mine.</title>
        <authorList>
            <person name="Fan M."/>
            <person name="Lin Y."/>
        </authorList>
    </citation>
    <scope>NUCLEOTIDE SEQUENCE [LARGE SCALE GENOMIC DNA]</scope>
    <source>
        <strain evidence="4">SC-089</strain>
    </source>
</reference>
<gene>
    <name evidence="3" type="ORF">CEY11_08500</name>
</gene>
<dbReference type="Gene3D" id="3.40.190.10">
    <property type="entry name" value="Periplasmic binding protein-like II"/>
    <property type="match status" value="1"/>
</dbReference>
<protein>
    <recommendedName>
        <fullName evidence="5">ABC transporter substrate-binding protein</fullName>
    </recommendedName>
</protein>
<dbReference type="Pfam" id="PF03401">
    <property type="entry name" value="TctC"/>
    <property type="match status" value="1"/>
</dbReference>
<organism evidence="3 4">
    <name type="scientific">Candidimonas nitroreducens</name>
    <dbReference type="NCBI Taxonomy" id="683354"/>
    <lineage>
        <taxon>Bacteria</taxon>
        <taxon>Pseudomonadati</taxon>
        <taxon>Pseudomonadota</taxon>
        <taxon>Betaproteobacteria</taxon>
        <taxon>Burkholderiales</taxon>
        <taxon>Alcaligenaceae</taxon>
        <taxon>Candidimonas</taxon>
    </lineage>
</organism>
<dbReference type="EMBL" id="NJIH01000004">
    <property type="protein sequence ID" value="OWT61863.1"/>
    <property type="molecule type" value="Genomic_DNA"/>
</dbReference>
<evidence type="ECO:0000313" key="3">
    <source>
        <dbReference type="EMBL" id="OWT61863.1"/>
    </source>
</evidence>
<keyword evidence="2" id="KW-0732">Signal</keyword>
<dbReference type="PANTHER" id="PTHR42928:SF5">
    <property type="entry name" value="BLR1237 PROTEIN"/>
    <property type="match status" value="1"/>
</dbReference>
<dbReference type="AlphaFoldDB" id="A0A225MNC1"/>
<dbReference type="CDD" id="cd07012">
    <property type="entry name" value="PBP2_Bug_TTT"/>
    <property type="match status" value="1"/>
</dbReference>
<feature type="chain" id="PRO_5013189008" description="ABC transporter substrate-binding protein" evidence="2">
    <location>
        <begin position="30"/>
        <end position="338"/>
    </location>
</feature>
<dbReference type="RefSeq" id="WP_088602949.1">
    <property type="nucleotide sequence ID" value="NZ_NJIH01000004.1"/>
</dbReference>
<evidence type="ECO:0000256" key="1">
    <source>
        <dbReference type="ARBA" id="ARBA00006987"/>
    </source>
</evidence>
<name>A0A225MNC1_9BURK</name>
<sequence length="338" mass="35967">MIHKKTVRRWLSAGLLAACCAALGGTAFASTDFPRKPVSIVVPFAAGGNLDMTARIVADKLGSILGKQVLVLNRPGAGTAVGVRFVAGAPADGYTLLLSSGSAYGFMHLLLPDFDLGLKDFTPIASVASNPSAIVVSTTMKAKTLQELVEYVQANPGTVSFCSTGVNGLNHLQLEMFKRLVKKKTGKDFLVTHVPYNGVAPALIAVQRHDVQACMLPYTSLLKTLNGKSLHILAIQRKAPMPSIPDVPTTGTQGYPEMDGNDAFENIEAPKGTPAAVVAKLEAALRQTMQDPVVRQKLQKLDIEPIFMSSQETMSWLKKDVAKFSAIIEDAGLATAAH</sequence>
<dbReference type="OrthoDB" id="8896607at2"/>
<accession>A0A225MNC1</accession>
<evidence type="ECO:0008006" key="5">
    <source>
        <dbReference type="Google" id="ProtNLM"/>
    </source>
</evidence>
<evidence type="ECO:0000256" key="2">
    <source>
        <dbReference type="SAM" id="SignalP"/>
    </source>
</evidence>
<feature type="signal peptide" evidence="2">
    <location>
        <begin position="1"/>
        <end position="29"/>
    </location>
</feature>
<dbReference type="PIRSF" id="PIRSF017082">
    <property type="entry name" value="YflP"/>
    <property type="match status" value="1"/>
</dbReference>
<comment type="caution">
    <text evidence="3">The sequence shown here is derived from an EMBL/GenBank/DDBJ whole genome shotgun (WGS) entry which is preliminary data.</text>
</comment>
<dbReference type="InterPro" id="IPR042100">
    <property type="entry name" value="Bug_dom1"/>
</dbReference>
<dbReference type="PANTHER" id="PTHR42928">
    <property type="entry name" value="TRICARBOXYLATE-BINDING PROTEIN"/>
    <property type="match status" value="1"/>
</dbReference>
<comment type="similarity">
    <text evidence="1">Belongs to the UPF0065 (bug) family.</text>
</comment>
<keyword evidence="4" id="KW-1185">Reference proteome</keyword>
<dbReference type="Proteomes" id="UP000214603">
    <property type="component" value="Unassembled WGS sequence"/>
</dbReference>
<dbReference type="InterPro" id="IPR005064">
    <property type="entry name" value="BUG"/>
</dbReference>
<proteinExistence type="inferred from homology"/>